<dbReference type="PRINTS" id="PR00685">
    <property type="entry name" value="TIFACTORIIB"/>
</dbReference>
<dbReference type="GO" id="GO:0005634">
    <property type="term" value="C:nucleus"/>
    <property type="evidence" value="ECO:0007669"/>
    <property type="project" value="TreeGrafter"/>
</dbReference>
<dbReference type="PANTHER" id="PTHR11618">
    <property type="entry name" value="TRANSCRIPTION INITIATION FACTOR IIB-RELATED"/>
    <property type="match status" value="1"/>
</dbReference>
<dbReference type="GO" id="GO:0017025">
    <property type="term" value="F:TBP-class protein binding"/>
    <property type="evidence" value="ECO:0007669"/>
    <property type="project" value="InterPro"/>
</dbReference>
<evidence type="ECO:0000256" key="1">
    <source>
        <dbReference type="ARBA" id="ARBA00023015"/>
    </source>
</evidence>
<dbReference type="Gene3D" id="1.10.472.170">
    <property type="match status" value="1"/>
</dbReference>
<proteinExistence type="predicted"/>
<evidence type="ECO:0000256" key="2">
    <source>
        <dbReference type="ARBA" id="ARBA00023163"/>
    </source>
</evidence>
<dbReference type="InterPro" id="IPR036915">
    <property type="entry name" value="Cyclin-like_sf"/>
</dbReference>
<sequence>MIKKGLKTTKKIKKKINAKKLWAAFDNEGIEDTQKELVQVYNSCKITKRDNCELCGGRLHLSEERFLTCENKSCGIIYKDELDENPEWRYYGADDSSSVDPTRCGMPINPLLKESSYGCKVVCNYKSSYEMRKIRRYTEWQSMPYEEKTQYDEFEKIKVHANIAGIAKIIVDEALRQHKKLSSMKTFRGDNRDGIIAASVYIACRIHNFPRTAKEIATIFKLDNTSATKGCKNAGQILNQLEGSLNNNEKTEYCSTTPEAFIERFCSKLNINKELTKVCMFVSKKIMQNNLIPENTPISVAAGIVYFVSQCCNLNICKRGVYKVSEISEVTINKCYKKLFKVKDTLIPSVIMEKYKL</sequence>
<dbReference type="GO" id="GO:0097550">
    <property type="term" value="C:transcription preinitiation complex"/>
    <property type="evidence" value="ECO:0007669"/>
    <property type="project" value="TreeGrafter"/>
</dbReference>
<dbReference type="InterPro" id="IPR000812">
    <property type="entry name" value="TFIIB"/>
</dbReference>
<feature type="domain" description="Transcription factor TFIIB cyclin-like" evidence="3">
    <location>
        <begin position="256"/>
        <end position="341"/>
    </location>
</feature>
<dbReference type="SUPFAM" id="SSF47954">
    <property type="entry name" value="Cyclin-like"/>
    <property type="match status" value="2"/>
</dbReference>
<protein>
    <recommendedName>
        <fullName evidence="3">Transcription factor TFIIB cyclin-like domain-containing protein</fullName>
    </recommendedName>
</protein>
<feature type="domain" description="Transcription factor TFIIB cyclin-like" evidence="3">
    <location>
        <begin position="148"/>
        <end position="224"/>
    </location>
</feature>
<dbReference type="Gene3D" id="1.10.472.10">
    <property type="entry name" value="Cyclin-like"/>
    <property type="match status" value="1"/>
</dbReference>
<keyword evidence="2" id="KW-0804">Transcription</keyword>
<evidence type="ECO:0000259" key="3">
    <source>
        <dbReference type="Pfam" id="PF00382"/>
    </source>
</evidence>
<name>A0A6C0IPW1_9ZZZZ</name>
<dbReference type="Pfam" id="PF00382">
    <property type="entry name" value="TFIIB"/>
    <property type="match status" value="2"/>
</dbReference>
<dbReference type="InterPro" id="IPR013150">
    <property type="entry name" value="TFIIB_cyclin"/>
</dbReference>
<reference evidence="4" key="1">
    <citation type="journal article" date="2020" name="Nature">
        <title>Giant virus diversity and host interactions through global metagenomics.</title>
        <authorList>
            <person name="Schulz F."/>
            <person name="Roux S."/>
            <person name="Paez-Espino D."/>
            <person name="Jungbluth S."/>
            <person name="Walsh D.A."/>
            <person name="Denef V.J."/>
            <person name="McMahon K.D."/>
            <person name="Konstantinidis K.T."/>
            <person name="Eloe-Fadrosh E.A."/>
            <person name="Kyrpides N.C."/>
            <person name="Woyke T."/>
        </authorList>
    </citation>
    <scope>NUCLEOTIDE SEQUENCE</scope>
    <source>
        <strain evidence="4">GVMAG-M-3300024261-37</strain>
    </source>
</reference>
<dbReference type="EMBL" id="MN740232">
    <property type="protein sequence ID" value="QHT94839.1"/>
    <property type="molecule type" value="Genomic_DNA"/>
</dbReference>
<evidence type="ECO:0000313" key="4">
    <source>
        <dbReference type="EMBL" id="QHT94839.1"/>
    </source>
</evidence>
<accession>A0A6C0IPW1</accession>
<organism evidence="4">
    <name type="scientific">viral metagenome</name>
    <dbReference type="NCBI Taxonomy" id="1070528"/>
    <lineage>
        <taxon>unclassified sequences</taxon>
        <taxon>metagenomes</taxon>
        <taxon>organismal metagenomes</taxon>
    </lineage>
</organism>
<dbReference type="GO" id="GO:0070897">
    <property type="term" value="P:transcription preinitiation complex assembly"/>
    <property type="evidence" value="ECO:0007669"/>
    <property type="project" value="InterPro"/>
</dbReference>
<dbReference type="AlphaFoldDB" id="A0A6C0IPW1"/>
<keyword evidence="1" id="KW-0805">Transcription regulation</keyword>
<dbReference type="PANTHER" id="PTHR11618:SF13">
    <property type="entry name" value="TRANSCRIPTION INITIATION FACTOR IIB"/>
    <property type="match status" value="1"/>
</dbReference>